<feature type="region of interest" description="Disordered" evidence="1">
    <location>
        <begin position="366"/>
        <end position="394"/>
    </location>
</feature>
<name>A0A0F7S949_9BASI</name>
<evidence type="ECO:0000313" key="5">
    <source>
        <dbReference type="Proteomes" id="UP000242770"/>
    </source>
</evidence>
<dbReference type="SUPFAM" id="SSF54236">
    <property type="entry name" value="Ubiquitin-like"/>
    <property type="match status" value="1"/>
</dbReference>
<keyword evidence="5" id="KW-1185">Reference proteome</keyword>
<gene>
    <name evidence="4" type="primary">SSCI62580.1</name>
</gene>
<evidence type="ECO:0008006" key="6">
    <source>
        <dbReference type="Google" id="ProtNLM"/>
    </source>
</evidence>
<protein>
    <recommendedName>
        <fullName evidence="6">WLM domain-containing protein</fullName>
    </recommendedName>
</protein>
<feature type="domain" description="Ubiquitin-like" evidence="2">
    <location>
        <begin position="44"/>
        <end position="132"/>
    </location>
</feature>
<dbReference type="AlphaFoldDB" id="A0A0F7S949"/>
<dbReference type="GO" id="GO:0070628">
    <property type="term" value="F:proteasome binding"/>
    <property type="evidence" value="ECO:0007669"/>
    <property type="project" value="TreeGrafter"/>
</dbReference>
<feature type="domain" description="WLM" evidence="3">
    <location>
        <begin position="171"/>
        <end position="366"/>
    </location>
</feature>
<evidence type="ECO:0000256" key="1">
    <source>
        <dbReference type="SAM" id="MobiDB-lite"/>
    </source>
</evidence>
<evidence type="ECO:0000313" key="4">
    <source>
        <dbReference type="EMBL" id="CDW98796.1"/>
    </source>
</evidence>
<dbReference type="Proteomes" id="UP000242770">
    <property type="component" value="Unassembled WGS sequence"/>
</dbReference>
<feature type="compositionally biased region" description="Polar residues" evidence="1">
    <location>
        <begin position="375"/>
        <end position="394"/>
    </location>
</feature>
<feature type="compositionally biased region" description="Gly residues" evidence="1">
    <location>
        <begin position="328"/>
        <end position="340"/>
    </location>
</feature>
<dbReference type="InterPro" id="IPR013536">
    <property type="entry name" value="WLM_dom"/>
</dbReference>
<dbReference type="PANTHER" id="PTHR47795:SF1">
    <property type="entry name" value="DNA-DEPENDENT METALLOPROTEASE WSS1 HOMOLOG 2"/>
    <property type="match status" value="1"/>
</dbReference>
<feature type="region of interest" description="Disordered" evidence="1">
    <location>
        <begin position="145"/>
        <end position="176"/>
    </location>
</feature>
<organism evidence="4 5">
    <name type="scientific">Sporisorium scitamineum</name>
    <dbReference type="NCBI Taxonomy" id="49012"/>
    <lineage>
        <taxon>Eukaryota</taxon>
        <taxon>Fungi</taxon>
        <taxon>Dikarya</taxon>
        <taxon>Basidiomycota</taxon>
        <taxon>Ustilaginomycotina</taxon>
        <taxon>Ustilaginomycetes</taxon>
        <taxon>Ustilaginales</taxon>
        <taxon>Ustilaginaceae</taxon>
        <taxon>Sporisorium</taxon>
    </lineage>
</organism>
<feature type="compositionally biased region" description="Polar residues" evidence="1">
    <location>
        <begin position="164"/>
        <end position="176"/>
    </location>
</feature>
<dbReference type="STRING" id="49012.A0A0F7S949"/>
<accession>A0A0F7S949</accession>
<sequence>MLAAEPRVEADEALAVRAGDETGERTRKALSLSTERPSATMDTFNLGIVHRKHEHTIEALAPTITVLELRQAIEELTFVPADKQKLLVPPSAGVADLNGRHHGHTKTDQRTLSEVGLAGASDIKVTVLGPSSQELEQLNKIESEMQKRNAPRSYHPSMLRGTKARNTTQPESSFSPFGTIYAHPTTSASSPLHGKVIDYLTRLSRDPGILHICKLHQFRIGSLTELLPWEHPGLLGLNENAGQRILLRIRTDDAQGFRDYKTSRRVLVHELAHNKISDHPPEFKILNSELNAQIEAFERAQQNGTHTLAEGDVYEPSEPELSSRTVQGGTGGGYRLGGTTSGSSEAVNSVEQRRQRILAATMRRLEREEQEIEQSCGSAANAASQKGRSTPSAP</sequence>
<dbReference type="Gene3D" id="3.10.20.90">
    <property type="entry name" value="Phosphatidylinositol 3-kinase Catalytic Subunit, Chain A, domain 1"/>
    <property type="match status" value="1"/>
</dbReference>
<dbReference type="EMBL" id="CCFA01003724">
    <property type="protein sequence ID" value="CDW98796.1"/>
    <property type="molecule type" value="Genomic_DNA"/>
</dbReference>
<reference evidence="5" key="1">
    <citation type="submission" date="2014-06" db="EMBL/GenBank/DDBJ databases">
        <authorList>
            <person name="Berkman P.J."/>
        </authorList>
    </citation>
    <scope>NUCLEOTIDE SEQUENCE [LARGE SCALE GENOMIC DNA]</scope>
</reference>
<dbReference type="PANTHER" id="PTHR47795">
    <property type="entry name" value="UBIQUITIN AND WLM DOMAIN-CONTAINING METALLOPROTEASE SPCC1442.07C"/>
    <property type="match status" value="1"/>
</dbReference>
<dbReference type="PROSITE" id="PS50053">
    <property type="entry name" value="UBIQUITIN_2"/>
    <property type="match status" value="1"/>
</dbReference>
<dbReference type="InterPro" id="IPR000626">
    <property type="entry name" value="Ubiquitin-like_dom"/>
</dbReference>
<dbReference type="Pfam" id="PF08325">
    <property type="entry name" value="WLM"/>
    <property type="match status" value="1"/>
</dbReference>
<feature type="region of interest" description="Disordered" evidence="1">
    <location>
        <begin position="314"/>
        <end position="350"/>
    </location>
</feature>
<dbReference type="PROSITE" id="PS51397">
    <property type="entry name" value="WLM"/>
    <property type="match status" value="1"/>
</dbReference>
<evidence type="ECO:0000259" key="2">
    <source>
        <dbReference type="PROSITE" id="PS50053"/>
    </source>
</evidence>
<evidence type="ECO:0000259" key="3">
    <source>
        <dbReference type="PROSITE" id="PS51397"/>
    </source>
</evidence>
<proteinExistence type="predicted"/>
<dbReference type="InterPro" id="IPR029071">
    <property type="entry name" value="Ubiquitin-like_domsf"/>
</dbReference>